<evidence type="ECO:0000259" key="6">
    <source>
        <dbReference type="Pfam" id="PF07980"/>
    </source>
</evidence>
<gene>
    <name evidence="8" type="ORF">GCM10011379_15990</name>
</gene>
<reference evidence="8" key="2">
    <citation type="submission" date="2020-09" db="EMBL/GenBank/DDBJ databases">
        <authorList>
            <person name="Sun Q."/>
            <person name="Zhou Y."/>
        </authorList>
    </citation>
    <scope>NUCLEOTIDE SEQUENCE</scope>
    <source>
        <strain evidence="8">CGMCC 1.15290</strain>
    </source>
</reference>
<dbReference type="SUPFAM" id="SSF48452">
    <property type="entry name" value="TPR-like"/>
    <property type="match status" value="1"/>
</dbReference>
<evidence type="ECO:0000313" key="9">
    <source>
        <dbReference type="Proteomes" id="UP000627292"/>
    </source>
</evidence>
<feature type="domain" description="RagB/SusD" evidence="6">
    <location>
        <begin position="381"/>
        <end position="466"/>
    </location>
</feature>
<comment type="caution">
    <text evidence="8">The sequence shown here is derived from an EMBL/GenBank/DDBJ whole genome shotgun (WGS) entry which is preliminary data.</text>
</comment>
<evidence type="ECO:0000256" key="5">
    <source>
        <dbReference type="ARBA" id="ARBA00023237"/>
    </source>
</evidence>
<dbReference type="AlphaFoldDB" id="A0A917ITR4"/>
<keyword evidence="4" id="KW-0472">Membrane</keyword>
<organism evidence="8 9">
    <name type="scientific">Filimonas zeae</name>
    <dbReference type="NCBI Taxonomy" id="1737353"/>
    <lineage>
        <taxon>Bacteria</taxon>
        <taxon>Pseudomonadati</taxon>
        <taxon>Bacteroidota</taxon>
        <taxon>Chitinophagia</taxon>
        <taxon>Chitinophagales</taxon>
        <taxon>Chitinophagaceae</taxon>
        <taxon>Filimonas</taxon>
    </lineage>
</organism>
<dbReference type="Pfam" id="PF14322">
    <property type="entry name" value="SusD-like_3"/>
    <property type="match status" value="1"/>
</dbReference>
<name>A0A917ITR4_9BACT</name>
<dbReference type="Pfam" id="PF07980">
    <property type="entry name" value="SusD_RagB"/>
    <property type="match status" value="1"/>
</dbReference>
<evidence type="ECO:0000313" key="8">
    <source>
        <dbReference type="EMBL" id="GGH64204.1"/>
    </source>
</evidence>
<dbReference type="GO" id="GO:0009279">
    <property type="term" value="C:cell outer membrane"/>
    <property type="evidence" value="ECO:0007669"/>
    <property type="project" value="UniProtKB-SubCell"/>
</dbReference>
<keyword evidence="9" id="KW-1185">Reference proteome</keyword>
<reference evidence="8" key="1">
    <citation type="journal article" date="2014" name="Int. J. Syst. Evol. Microbiol.">
        <title>Complete genome sequence of Corynebacterium casei LMG S-19264T (=DSM 44701T), isolated from a smear-ripened cheese.</title>
        <authorList>
            <consortium name="US DOE Joint Genome Institute (JGI-PGF)"/>
            <person name="Walter F."/>
            <person name="Albersmeier A."/>
            <person name="Kalinowski J."/>
            <person name="Ruckert C."/>
        </authorList>
    </citation>
    <scope>NUCLEOTIDE SEQUENCE</scope>
    <source>
        <strain evidence="8">CGMCC 1.15290</strain>
    </source>
</reference>
<keyword evidence="3" id="KW-0732">Signal</keyword>
<dbReference type="RefSeq" id="WP_188951503.1">
    <property type="nucleotide sequence ID" value="NZ_BMIB01000002.1"/>
</dbReference>
<dbReference type="Gene3D" id="1.25.40.390">
    <property type="match status" value="1"/>
</dbReference>
<dbReference type="Proteomes" id="UP000627292">
    <property type="component" value="Unassembled WGS sequence"/>
</dbReference>
<evidence type="ECO:0000256" key="1">
    <source>
        <dbReference type="ARBA" id="ARBA00004442"/>
    </source>
</evidence>
<accession>A0A917ITR4</accession>
<evidence type="ECO:0000256" key="2">
    <source>
        <dbReference type="ARBA" id="ARBA00006275"/>
    </source>
</evidence>
<comment type="subcellular location">
    <subcellularLocation>
        <location evidence="1">Cell outer membrane</location>
    </subcellularLocation>
</comment>
<comment type="similarity">
    <text evidence="2">Belongs to the SusD family.</text>
</comment>
<dbReference type="InterPro" id="IPR011990">
    <property type="entry name" value="TPR-like_helical_dom_sf"/>
</dbReference>
<evidence type="ECO:0008006" key="10">
    <source>
        <dbReference type="Google" id="ProtNLM"/>
    </source>
</evidence>
<evidence type="ECO:0000259" key="7">
    <source>
        <dbReference type="Pfam" id="PF14322"/>
    </source>
</evidence>
<evidence type="ECO:0000256" key="4">
    <source>
        <dbReference type="ARBA" id="ARBA00023136"/>
    </source>
</evidence>
<evidence type="ECO:0000256" key="3">
    <source>
        <dbReference type="ARBA" id="ARBA00022729"/>
    </source>
</evidence>
<dbReference type="InterPro" id="IPR012944">
    <property type="entry name" value="SusD_RagB_dom"/>
</dbReference>
<sequence>MRISYLLLPVFILAASCNKFLDVKPKGKLIPTSVAEYAHLLDNPDVVQYPFLNNNSQSMLAYMTDNISLSEGIGKVYYKASNSPSIDNYYGYIFRAPYRNPSISAPFWDWGTYRSMKYFNNVIDGIHSLGDAAATADAQAVLAQAYTSRAWSYFHTTMVYGPVYRPGGDNSAKTIPYVTSSDVSLAAPPLSTHEEVFRKVLADLHTALPHAPEVTNFPSRPNKAATQAMLAYYHLFTGKYDSVVYYADMAWKASAAQGADKVLYNFNDLYYTNPANELTSGIISPDSKMNLPNSREILLFRAPDNSAGRASASYPSDEFIALFDKDTDLRYKYYLLQAPGYKTTTGGVSYDDGNKIQYYRGVLTPGSTVPLKFQMTAGFTYPELLLMRAEGYARTNRISEAVADLNLLRRYRYVTGTPDLALPASADEAIRLVLEERRRELPVGHLKRFMDLKRFCLEPGKPWAKTKIVHELGAEQYEGTIDSPLFTLPIANNVLSFNPEWGIPLDTRPFN</sequence>
<dbReference type="InterPro" id="IPR033985">
    <property type="entry name" value="SusD-like_N"/>
</dbReference>
<keyword evidence="5" id="KW-0998">Cell outer membrane</keyword>
<dbReference type="EMBL" id="BMIB01000002">
    <property type="protein sequence ID" value="GGH64204.1"/>
    <property type="molecule type" value="Genomic_DNA"/>
</dbReference>
<dbReference type="PROSITE" id="PS51257">
    <property type="entry name" value="PROKAR_LIPOPROTEIN"/>
    <property type="match status" value="1"/>
</dbReference>
<proteinExistence type="inferred from homology"/>
<feature type="domain" description="SusD-like N-terminal" evidence="7">
    <location>
        <begin position="19"/>
        <end position="231"/>
    </location>
</feature>
<protein>
    <recommendedName>
        <fullName evidence="10">SusD family protein</fullName>
    </recommendedName>
</protein>